<dbReference type="Proteomes" id="UP000054926">
    <property type="component" value="Unassembled WGS sequence"/>
</dbReference>
<evidence type="ECO:0000313" key="1">
    <source>
        <dbReference type="EMBL" id="KTD67682.1"/>
    </source>
</evidence>
<evidence type="ECO:0000313" key="2">
    <source>
        <dbReference type="Proteomes" id="UP000054926"/>
    </source>
</evidence>
<dbReference type="PATRIC" id="fig|947033.5.peg.897"/>
<proteinExistence type="predicted"/>
<sequence>MHNGDDVIRQDVQNILLRNGFSANEFTITTKNGSSYDPSQIVSAQVWITIEKNSIKKQYGLYRSNWPNDFETDLKNGYFN</sequence>
<accession>A0A0W0ZEW4</accession>
<reference evidence="1 2" key="1">
    <citation type="submission" date="2015-11" db="EMBL/GenBank/DDBJ databases">
        <title>Genomic analysis of 38 Legionella species identifies large and diverse effector repertoires.</title>
        <authorList>
            <person name="Burstein D."/>
            <person name="Amaro F."/>
            <person name="Zusman T."/>
            <person name="Lifshitz Z."/>
            <person name="Cohen O."/>
            <person name="Gilbert J.A."/>
            <person name="Pupko T."/>
            <person name="Shuman H.A."/>
            <person name="Segal G."/>
        </authorList>
    </citation>
    <scope>NUCLEOTIDE SEQUENCE [LARGE SCALE GENOMIC DNA]</scope>
    <source>
        <strain evidence="1 2">IMVS3376</strain>
    </source>
</reference>
<gene>
    <name evidence="1" type="ORF">Lste_0840</name>
</gene>
<dbReference type="OrthoDB" id="5654347at2"/>
<organism evidence="1 2">
    <name type="scientific">Legionella steelei</name>
    <dbReference type="NCBI Taxonomy" id="947033"/>
    <lineage>
        <taxon>Bacteria</taxon>
        <taxon>Pseudomonadati</taxon>
        <taxon>Pseudomonadota</taxon>
        <taxon>Gammaproteobacteria</taxon>
        <taxon>Legionellales</taxon>
        <taxon>Legionellaceae</taxon>
        <taxon>Legionella</taxon>
    </lineage>
</organism>
<dbReference type="EMBL" id="LNYY01000019">
    <property type="protein sequence ID" value="KTD67682.1"/>
    <property type="molecule type" value="Genomic_DNA"/>
</dbReference>
<dbReference type="RefSeq" id="WP_058509838.1">
    <property type="nucleotide sequence ID" value="NZ_DAIOMV010000018.1"/>
</dbReference>
<comment type="caution">
    <text evidence="1">The sequence shown here is derived from an EMBL/GenBank/DDBJ whole genome shotgun (WGS) entry which is preliminary data.</text>
</comment>
<protein>
    <submittedName>
        <fullName evidence="1">Uncharacterized protein</fullName>
    </submittedName>
</protein>
<name>A0A0W0ZEW4_9GAMM</name>
<dbReference type="AlphaFoldDB" id="A0A0W0ZEW4"/>
<keyword evidence="2" id="KW-1185">Reference proteome</keyword>